<dbReference type="OrthoDB" id="4761006at2"/>
<evidence type="ECO:0000256" key="1">
    <source>
        <dbReference type="SAM" id="MobiDB-lite"/>
    </source>
</evidence>
<feature type="region of interest" description="Disordered" evidence="1">
    <location>
        <begin position="433"/>
        <end position="458"/>
    </location>
</feature>
<evidence type="ECO:0000313" key="3">
    <source>
        <dbReference type="Proteomes" id="UP000192739"/>
    </source>
</evidence>
<feature type="compositionally biased region" description="Low complexity" evidence="1">
    <location>
        <begin position="435"/>
        <end position="458"/>
    </location>
</feature>
<organism evidence="2 3">
    <name type="scientific">Mycobacterium intermedium</name>
    <dbReference type="NCBI Taxonomy" id="28445"/>
    <lineage>
        <taxon>Bacteria</taxon>
        <taxon>Bacillati</taxon>
        <taxon>Actinomycetota</taxon>
        <taxon>Actinomycetes</taxon>
        <taxon>Mycobacteriales</taxon>
        <taxon>Mycobacteriaceae</taxon>
        <taxon>Mycobacterium</taxon>
        <taxon>Mycobacterium simiae complex</taxon>
    </lineage>
</organism>
<dbReference type="Proteomes" id="UP000192739">
    <property type="component" value="Unassembled WGS sequence"/>
</dbReference>
<feature type="compositionally biased region" description="Basic and acidic residues" evidence="1">
    <location>
        <begin position="280"/>
        <end position="315"/>
    </location>
</feature>
<dbReference type="Pfam" id="PF10774">
    <property type="entry name" value="DUF4226"/>
    <property type="match status" value="1"/>
</dbReference>
<dbReference type="EMBL" id="MVHT01000037">
    <property type="protein sequence ID" value="ORB04124.1"/>
    <property type="molecule type" value="Genomic_DNA"/>
</dbReference>
<keyword evidence="3" id="KW-1185">Reference proteome</keyword>
<feature type="compositionally biased region" description="Low complexity" evidence="1">
    <location>
        <begin position="198"/>
        <end position="270"/>
    </location>
</feature>
<gene>
    <name evidence="2" type="ORF">BST27_14725</name>
</gene>
<sequence>MSIYDDVVAAIKEVQDATGDPHAWEIGLTPSEVLAVVTPITPPEQLVVILGKIRQAHPHQDGDAAAAIADAEAALAHQNSATSQLDLQVVSAILNAHLKTAAGREALNKLQRDIEAAVRTRSDLDTPAGARDFQRFLIGKLRDIRGIVADASLDDTSKSALMAAWTSLYNASKHEPGAPSDLEPTATAPADEPVAAPVRAAPSAPSPDAGSDPLLDSLLLGDPGPLGGDAPIPSAATPASTATAPALPSMPSLGGTIPPSGGLSSGSIPGSSGGLLGGLDGHRDAHTKDLDHKFSNDSEDTEDRHHDAKDNKDEQNAGEPDPEPVPTGPTTVTLPNGETVTAASPQLAAAIKAAAGGMPIADAFQQQGIAIPPPGTPVTDPIEPASVAPGDIGIFTDRHALGLGRSKALLDGQIQHISAITGPSFLGWVHPPAPATATAPAQTEIPTPTRPAASPSAI</sequence>
<protein>
    <recommendedName>
        <fullName evidence="4">DUF4226 domain-containing protein</fullName>
    </recommendedName>
</protein>
<dbReference type="STRING" id="28445.BHQ20_27985"/>
<evidence type="ECO:0008006" key="4">
    <source>
        <dbReference type="Google" id="ProtNLM"/>
    </source>
</evidence>
<dbReference type="InterPro" id="IPR019710">
    <property type="entry name" value="DUF4226"/>
</dbReference>
<dbReference type="RefSeq" id="WP_069422412.1">
    <property type="nucleotide sequence ID" value="NZ_CBCRZH010000039.1"/>
</dbReference>
<feature type="region of interest" description="Disordered" evidence="1">
    <location>
        <begin position="198"/>
        <end position="337"/>
    </location>
</feature>
<dbReference type="AlphaFoldDB" id="A0A1E3S4C9"/>
<accession>A0A1E3S4C9</accession>
<comment type="caution">
    <text evidence="2">The sequence shown here is derived from an EMBL/GenBank/DDBJ whole genome shotgun (WGS) entry which is preliminary data.</text>
</comment>
<evidence type="ECO:0000313" key="2">
    <source>
        <dbReference type="EMBL" id="ORB04124.1"/>
    </source>
</evidence>
<reference evidence="2 3" key="1">
    <citation type="submission" date="2017-02" db="EMBL/GenBank/DDBJ databases">
        <title>The new phylogeny of genus Mycobacterium.</title>
        <authorList>
            <person name="Tortoli E."/>
            <person name="Trovato A."/>
            <person name="Cirillo D.M."/>
        </authorList>
    </citation>
    <scope>NUCLEOTIDE SEQUENCE [LARGE SCALE GENOMIC DNA]</scope>
    <source>
        <strain evidence="2 3">DSM 44049</strain>
    </source>
</reference>
<name>A0A1E3S4C9_MYCIE</name>
<proteinExistence type="predicted"/>